<organism evidence="3 4">
    <name type="scientific">Sphingomonas taxi</name>
    <dbReference type="NCBI Taxonomy" id="1549858"/>
    <lineage>
        <taxon>Bacteria</taxon>
        <taxon>Pseudomonadati</taxon>
        <taxon>Pseudomonadota</taxon>
        <taxon>Alphaproteobacteria</taxon>
        <taxon>Sphingomonadales</taxon>
        <taxon>Sphingomonadaceae</taxon>
        <taxon>Sphingomonas</taxon>
    </lineage>
</organism>
<comment type="caution">
    <text evidence="3">The sequence shown here is derived from an EMBL/GenBank/DDBJ whole genome shotgun (WGS) entry which is preliminary data.</text>
</comment>
<evidence type="ECO:0000313" key="3">
    <source>
        <dbReference type="EMBL" id="PZO73752.1"/>
    </source>
</evidence>
<dbReference type="PANTHER" id="PTHR35848">
    <property type="entry name" value="OXALATE-BINDING PROTEIN"/>
    <property type="match status" value="1"/>
</dbReference>
<protein>
    <submittedName>
        <fullName evidence="3">Transcriptional regulator</fullName>
    </submittedName>
</protein>
<evidence type="ECO:0000259" key="2">
    <source>
        <dbReference type="Pfam" id="PF07883"/>
    </source>
</evidence>
<feature type="domain" description="Cupin type-2" evidence="2">
    <location>
        <begin position="47"/>
        <end position="117"/>
    </location>
</feature>
<dbReference type="EMBL" id="QFMX01000007">
    <property type="protein sequence ID" value="PZO73752.1"/>
    <property type="molecule type" value="Genomic_DNA"/>
</dbReference>
<dbReference type="GO" id="GO:0046872">
    <property type="term" value="F:metal ion binding"/>
    <property type="evidence" value="ECO:0007669"/>
    <property type="project" value="UniProtKB-KW"/>
</dbReference>
<dbReference type="InterPro" id="IPR011051">
    <property type="entry name" value="RmlC_Cupin_sf"/>
</dbReference>
<dbReference type="AlphaFoldDB" id="A0A2W4YZZ0"/>
<sequence length="149" mass="16009">MPKIDIARIAPVKIGSDYPPPFDEPAAGRVIRDIARAGGATDWAANHVVLSPGTWSSQRHWHAGEDEIVVILAGEAILIDDDGRHLMRTGDIAVFPKGDGNGHHLINESDADCVLLALGVPEASLVTYPDIDLLYSPETGEVHRDGTPY</sequence>
<dbReference type="CDD" id="cd02224">
    <property type="entry name" value="cupin_SPO2919-like"/>
    <property type="match status" value="1"/>
</dbReference>
<proteinExistence type="predicted"/>
<dbReference type="Proteomes" id="UP000249555">
    <property type="component" value="Unassembled WGS sequence"/>
</dbReference>
<dbReference type="InterPro" id="IPR014710">
    <property type="entry name" value="RmlC-like_jellyroll"/>
</dbReference>
<dbReference type="SUPFAM" id="SSF51182">
    <property type="entry name" value="RmlC-like cupins"/>
    <property type="match status" value="1"/>
</dbReference>
<reference evidence="3 4" key="1">
    <citation type="submission" date="2017-08" db="EMBL/GenBank/DDBJ databases">
        <title>Infants hospitalized years apart are colonized by the same room-sourced microbial strains.</title>
        <authorList>
            <person name="Brooks B."/>
            <person name="Olm M.R."/>
            <person name="Firek B.A."/>
            <person name="Baker R."/>
            <person name="Thomas B.C."/>
            <person name="Morowitz M.J."/>
            <person name="Banfield J.F."/>
        </authorList>
    </citation>
    <scope>NUCLEOTIDE SEQUENCE [LARGE SCALE GENOMIC DNA]</scope>
    <source>
        <strain evidence="3">S2_018_000_R3_119</strain>
    </source>
</reference>
<evidence type="ECO:0000256" key="1">
    <source>
        <dbReference type="ARBA" id="ARBA00022723"/>
    </source>
</evidence>
<gene>
    <name evidence="3" type="ORF">DI640_08590</name>
</gene>
<evidence type="ECO:0000313" key="4">
    <source>
        <dbReference type="Proteomes" id="UP000249555"/>
    </source>
</evidence>
<dbReference type="Gene3D" id="2.60.120.10">
    <property type="entry name" value="Jelly Rolls"/>
    <property type="match status" value="1"/>
</dbReference>
<name>A0A2W4YZZ0_9SPHN</name>
<accession>A0A2W4YZZ0</accession>
<dbReference type="PANTHER" id="PTHR35848:SF9">
    <property type="entry name" value="SLL1358 PROTEIN"/>
    <property type="match status" value="1"/>
</dbReference>
<dbReference type="InterPro" id="IPR013096">
    <property type="entry name" value="Cupin_2"/>
</dbReference>
<dbReference type="InterPro" id="IPR051610">
    <property type="entry name" value="GPI/OXD"/>
</dbReference>
<keyword evidence="1" id="KW-0479">Metal-binding</keyword>
<dbReference type="Pfam" id="PF07883">
    <property type="entry name" value="Cupin_2"/>
    <property type="match status" value="1"/>
</dbReference>